<accession>A0A1A8ZJE3</accession>
<feature type="compositionally biased region" description="Acidic residues" evidence="2">
    <location>
        <begin position="29"/>
        <end position="38"/>
    </location>
</feature>
<dbReference type="InterPro" id="IPR008979">
    <property type="entry name" value="Galactose-bd-like_sf"/>
</dbReference>
<evidence type="ECO:0000256" key="2">
    <source>
        <dbReference type="SAM" id="MobiDB-lite"/>
    </source>
</evidence>
<feature type="domain" description="Allantoicase" evidence="3">
    <location>
        <begin position="84"/>
        <end position="189"/>
    </location>
</feature>
<sequence length="256" mass="29914">MSERGEEKTTCREGEGSVLGKRKLCKVGEEEEDEEENSTESSNDEKGIFNWIVNKNTKSPSIEIENINEVNFLNFTNVLCKHFGAKVIFVTDESISKCENLMTEEKVGWITRRRRDVGHEWLIIKLKLPSIIYGIELNFDNMEDDICPHLSIEVVHNPSIDDIIKEEEYILNDIKNNEEKEEKIIKRKSYNFLESYKIDKSISDLLENEGTPWIELLQADCVDFLKSYNKKKIYYFKMVPVGKCLCKVDEEEDEHK</sequence>
<dbReference type="PANTHER" id="PTHR12045:SF3">
    <property type="entry name" value="INACTIVE ALLANTOICASE-RELATED"/>
    <property type="match status" value="1"/>
</dbReference>
<dbReference type="Proteomes" id="UP000078550">
    <property type="component" value="Unassembled WGS sequence"/>
</dbReference>
<dbReference type="EMBL" id="FLRE01000171">
    <property type="protein sequence ID" value="SBT44013.1"/>
    <property type="molecule type" value="Genomic_DNA"/>
</dbReference>
<dbReference type="InterPro" id="IPR005164">
    <property type="entry name" value="Allantoicase"/>
</dbReference>
<organism evidence="4 5">
    <name type="scientific">Plasmodium ovale wallikeri</name>
    <dbReference type="NCBI Taxonomy" id="864142"/>
    <lineage>
        <taxon>Eukaryota</taxon>
        <taxon>Sar</taxon>
        <taxon>Alveolata</taxon>
        <taxon>Apicomplexa</taxon>
        <taxon>Aconoidasida</taxon>
        <taxon>Haemosporida</taxon>
        <taxon>Plasmodiidae</taxon>
        <taxon>Plasmodium</taxon>
        <taxon>Plasmodium (Plasmodium)</taxon>
    </lineage>
</organism>
<dbReference type="AlphaFoldDB" id="A0A1A8ZJE3"/>
<comment type="similarity">
    <text evidence="1">Belongs to the allantoicase family.</text>
</comment>
<dbReference type="Gene3D" id="2.60.120.260">
    <property type="entry name" value="Galactose-binding domain-like"/>
    <property type="match status" value="1"/>
</dbReference>
<evidence type="ECO:0000256" key="1">
    <source>
        <dbReference type="ARBA" id="ARBA00009242"/>
    </source>
</evidence>
<dbReference type="GO" id="GO:0000256">
    <property type="term" value="P:allantoin catabolic process"/>
    <property type="evidence" value="ECO:0007669"/>
    <property type="project" value="InterPro"/>
</dbReference>
<dbReference type="InterPro" id="IPR015908">
    <property type="entry name" value="Allantoicase_dom"/>
</dbReference>
<dbReference type="PANTHER" id="PTHR12045">
    <property type="entry name" value="ALLANTOICASE"/>
    <property type="match status" value="1"/>
</dbReference>
<dbReference type="Pfam" id="PF03561">
    <property type="entry name" value="Allantoicase"/>
    <property type="match status" value="1"/>
</dbReference>
<evidence type="ECO:0000313" key="5">
    <source>
        <dbReference type="Proteomes" id="UP000078550"/>
    </source>
</evidence>
<proteinExistence type="inferred from homology"/>
<evidence type="ECO:0000313" key="4">
    <source>
        <dbReference type="EMBL" id="SBT44013.1"/>
    </source>
</evidence>
<evidence type="ECO:0000259" key="3">
    <source>
        <dbReference type="Pfam" id="PF03561"/>
    </source>
</evidence>
<protein>
    <submittedName>
        <fullName evidence="4">Allantoicase, putative</fullName>
    </submittedName>
</protein>
<dbReference type="GO" id="GO:0004037">
    <property type="term" value="F:allantoicase activity"/>
    <property type="evidence" value="ECO:0007669"/>
    <property type="project" value="InterPro"/>
</dbReference>
<feature type="region of interest" description="Disordered" evidence="2">
    <location>
        <begin position="23"/>
        <end position="43"/>
    </location>
</feature>
<name>A0A1A8ZJE3_PLAOA</name>
<gene>
    <name evidence="4" type="ORF">POVWA2_047110</name>
</gene>
<dbReference type="SUPFAM" id="SSF49785">
    <property type="entry name" value="Galactose-binding domain-like"/>
    <property type="match status" value="1"/>
</dbReference>
<reference evidence="5" key="1">
    <citation type="submission" date="2016-05" db="EMBL/GenBank/DDBJ databases">
        <authorList>
            <person name="Naeem Raeece"/>
        </authorList>
    </citation>
    <scope>NUCLEOTIDE SEQUENCE [LARGE SCALE GENOMIC DNA]</scope>
</reference>